<evidence type="ECO:0000313" key="3">
    <source>
        <dbReference type="Proteomes" id="UP000694726"/>
    </source>
</evidence>
<protein>
    <submittedName>
        <fullName evidence="2">Uncharacterized protein</fullName>
    </submittedName>
</protein>
<reference evidence="2" key="1">
    <citation type="submission" date="2025-08" db="UniProtKB">
        <authorList>
            <consortium name="Ensembl"/>
        </authorList>
    </citation>
    <scope>IDENTIFICATION</scope>
</reference>
<organism evidence="2 3">
    <name type="scientific">Sus scrofa</name>
    <name type="common">Pig</name>
    <dbReference type="NCBI Taxonomy" id="9823"/>
    <lineage>
        <taxon>Eukaryota</taxon>
        <taxon>Metazoa</taxon>
        <taxon>Chordata</taxon>
        <taxon>Craniata</taxon>
        <taxon>Vertebrata</taxon>
        <taxon>Euteleostomi</taxon>
        <taxon>Mammalia</taxon>
        <taxon>Eutheria</taxon>
        <taxon>Laurasiatheria</taxon>
        <taxon>Artiodactyla</taxon>
        <taxon>Suina</taxon>
        <taxon>Suidae</taxon>
        <taxon>Sus</taxon>
    </lineage>
</organism>
<feature type="compositionally biased region" description="Low complexity" evidence="1">
    <location>
        <begin position="55"/>
        <end position="72"/>
    </location>
</feature>
<evidence type="ECO:0000313" key="2">
    <source>
        <dbReference type="Ensembl" id="ENSSSCP00015012761.1"/>
    </source>
</evidence>
<name>A0A8D0N6I3_PIG</name>
<feature type="region of interest" description="Disordered" evidence="1">
    <location>
        <begin position="1"/>
        <end position="133"/>
    </location>
</feature>
<dbReference type="Proteomes" id="UP000694726">
    <property type="component" value="Unplaced"/>
</dbReference>
<evidence type="ECO:0000256" key="1">
    <source>
        <dbReference type="SAM" id="MobiDB-lite"/>
    </source>
</evidence>
<dbReference type="Ensembl" id="ENSSSCT00015032144.1">
    <property type="protein sequence ID" value="ENSSSCP00015012761.1"/>
    <property type="gene ID" value="ENSSSCG00015024235.1"/>
</dbReference>
<accession>A0A8D0N6I3</accession>
<proteinExistence type="predicted"/>
<dbReference type="AlphaFoldDB" id="A0A8D0N6I3"/>
<sequence>MEPHFPSSRGPIIARPGCRVGKPIGPALKRELPQQLPPHNPSRCGTVDTRTDPTSSALQAGGASLAGGRAALPVPDAGGDESVGRQSPGRPQAHTAEQEGGCQVAEAEADPPGSDAMLPGQVDPVQRGPAGLR</sequence>